<evidence type="ECO:0000313" key="1">
    <source>
        <dbReference type="Ensembl" id="ENSZALP00000010945.1"/>
    </source>
</evidence>
<proteinExistence type="predicted"/>
<sequence length="114" mass="13024">MKLRVVQAWGFGFKPSFVWIYPSESLILTLEQQLQHGSHRGLEGPAVSLWASNVGICSNTLKGNVSLPRDAEQLFLYKINSDICECRRWIAAHGLTSSEPIQFWQDFQECHFLN</sequence>
<reference evidence="1" key="1">
    <citation type="submission" date="2025-08" db="UniProtKB">
        <authorList>
            <consortium name="Ensembl"/>
        </authorList>
    </citation>
    <scope>IDENTIFICATION</scope>
</reference>
<dbReference type="Proteomes" id="UP000694413">
    <property type="component" value="Unassembled WGS sequence"/>
</dbReference>
<keyword evidence="2" id="KW-1185">Reference proteome</keyword>
<organism evidence="1 2">
    <name type="scientific">Zonotrichia albicollis</name>
    <name type="common">White-throated sparrow</name>
    <name type="synonym">Fringilla albicollis</name>
    <dbReference type="NCBI Taxonomy" id="44394"/>
    <lineage>
        <taxon>Eukaryota</taxon>
        <taxon>Metazoa</taxon>
        <taxon>Chordata</taxon>
        <taxon>Craniata</taxon>
        <taxon>Vertebrata</taxon>
        <taxon>Euteleostomi</taxon>
        <taxon>Archelosauria</taxon>
        <taxon>Archosauria</taxon>
        <taxon>Dinosauria</taxon>
        <taxon>Saurischia</taxon>
        <taxon>Theropoda</taxon>
        <taxon>Coelurosauria</taxon>
        <taxon>Aves</taxon>
        <taxon>Neognathae</taxon>
        <taxon>Neoaves</taxon>
        <taxon>Telluraves</taxon>
        <taxon>Australaves</taxon>
        <taxon>Passeriformes</taxon>
        <taxon>Passerellidae</taxon>
        <taxon>Zonotrichia</taxon>
    </lineage>
</organism>
<evidence type="ECO:0000313" key="2">
    <source>
        <dbReference type="Proteomes" id="UP000694413"/>
    </source>
</evidence>
<protein>
    <submittedName>
        <fullName evidence="1">Uncharacterized protein</fullName>
    </submittedName>
</protein>
<dbReference type="AlphaFoldDB" id="A0A8D2MMW8"/>
<name>A0A8D2MMW8_ZONAL</name>
<accession>A0A8D2MMW8</accession>
<dbReference type="Ensembl" id="ENSZALT00000015134.1">
    <property type="protein sequence ID" value="ENSZALP00000010945.1"/>
    <property type="gene ID" value="ENSZALG00000009245.1"/>
</dbReference>
<reference evidence="1" key="2">
    <citation type="submission" date="2025-09" db="UniProtKB">
        <authorList>
            <consortium name="Ensembl"/>
        </authorList>
    </citation>
    <scope>IDENTIFICATION</scope>
</reference>